<feature type="transmembrane region" description="Helical" evidence="6">
    <location>
        <begin position="329"/>
        <end position="357"/>
    </location>
</feature>
<dbReference type="GO" id="GO:0022857">
    <property type="term" value="F:transmembrane transporter activity"/>
    <property type="evidence" value="ECO:0007669"/>
    <property type="project" value="InterPro"/>
</dbReference>
<dbReference type="InterPro" id="IPR011701">
    <property type="entry name" value="MFS"/>
</dbReference>
<dbReference type="PANTHER" id="PTHR23513">
    <property type="entry name" value="INTEGRAL MEMBRANE EFFLUX PROTEIN-RELATED"/>
    <property type="match status" value="1"/>
</dbReference>
<feature type="transmembrane region" description="Helical" evidence="6">
    <location>
        <begin position="239"/>
        <end position="262"/>
    </location>
</feature>
<keyword evidence="3 6" id="KW-0812">Transmembrane</keyword>
<feature type="transmembrane region" description="Helical" evidence="6">
    <location>
        <begin position="398"/>
        <end position="419"/>
    </location>
</feature>
<protein>
    <recommendedName>
        <fullName evidence="9">MFS transporter</fullName>
    </recommendedName>
</protein>
<feature type="transmembrane region" description="Helical" evidence="6">
    <location>
        <begin position="268"/>
        <end position="286"/>
    </location>
</feature>
<feature type="transmembrane region" description="Helical" evidence="6">
    <location>
        <begin position="51"/>
        <end position="72"/>
    </location>
</feature>
<dbReference type="CDD" id="cd06173">
    <property type="entry name" value="MFS_MefA_like"/>
    <property type="match status" value="1"/>
</dbReference>
<dbReference type="Pfam" id="PF07690">
    <property type="entry name" value="MFS_1"/>
    <property type="match status" value="1"/>
</dbReference>
<sequence>MLLMKYASGIMSDKNIKIIVLGAITSLFSTVSFTVTVALQVMAITGSAMDLGITFLISTVPYIIFGIIAGIVCDRYNRKNIIIYSDGIKICMSVAFLLALQIVPDSGMIWLLYCVSFVLSTLEVFSVAAVNSIIPQVVPREKILDTNSIKNSLTRAFSVFAPALSVILFSFYGIEATVFILILCYMVSFIVERQLDYTFEPKEVNPQRGVFALFSSELHEGGRIYTQDARVISLSVNGFLTHFFMFPFLVIGLPFIIIKVLSGAKIEYGIVESITAIGIILSVFLIPKLRNLGTSKNLFIGMIGMFVGSSMFLALLLPEAQALFIENQLARLLFFSSACLIIFISFGFYGAFFSSFLHQNIPPHKLGKGMAFQMVIMSSGRALGLLVFGYLFTVSYELAIAVMVFGMFAKFIIHIPFVIAERNLQIVIKEAQ</sequence>
<organism evidence="7 8">
    <name type="scientific">Pseudoalteromonas luteoviolacea</name>
    <dbReference type="NCBI Taxonomy" id="43657"/>
    <lineage>
        <taxon>Bacteria</taxon>
        <taxon>Pseudomonadati</taxon>
        <taxon>Pseudomonadota</taxon>
        <taxon>Gammaproteobacteria</taxon>
        <taxon>Alteromonadales</taxon>
        <taxon>Pseudoalteromonadaceae</taxon>
        <taxon>Pseudoalteromonas</taxon>
    </lineage>
</organism>
<evidence type="ECO:0000313" key="8">
    <source>
        <dbReference type="Proteomes" id="UP000093366"/>
    </source>
</evidence>
<feature type="transmembrane region" description="Helical" evidence="6">
    <location>
        <begin position="20"/>
        <end position="45"/>
    </location>
</feature>
<evidence type="ECO:0008006" key="9">
    <source>
        <dbReference type="Google" id="ProtNLM"/>
    </source>
</evidence>
<dbReference type="OrthoDB" id="7283966at2"/>
<dbReference type="EMBL" id="MAUJ01000004">
    <property type="protein sequence ID" value="OCQ21019.1"/>
    <property type="molecule type" value="Genomic_DNA"/>
</dbReference>
<proteinExistence type="predicted"/>
<evidence type="ECO:0000256" key="3">
    <source>
        <dbReference type="ARBA" id="ARBA00022692"/>
    </source>
</evidence>
<evidence type="ECO:0000256" key="2">
    <source>
        <dbReference type="ARBA" id="ARBA00022475"/>
    </source>
</evidence>
<dbReference type="PANTHER" id="PTHR23513:SF6">
    <property type="entry name" value="MAJOR FACILITATOR SUPERFAMILY ASSOCIATED DOMAIN-CONTAINING PROTEIN"/>
    <property type="match status" value="1"/>
</dbReference>
<keyword evidence="2" id="KW-1003">Cell membrane</keyword>
<evidence type="ECO:0000313" key="7">
    <source>
        <dbReference type="EMBL" id="OCQ21019.1"/>
    </source>
</evidence>
<accession>A0A1C0TQ00</accession>
<comment type="caution">
    <text evidence="7">The sequence shown here is derived from an EMBL/GenBank/DDBJ whole genome shotgun (WGS) entry which is preliminary data.</text>
</comment>
<comment type="subcellular location">
    <subcellularLocation>
        <location evidence="1">Cell membrane</location>
        <topology evidence="1">Multi-pass membrane protein</topology>
    </subcellularLocation>
</comment>
<dbReference type="RefSeq" id="WP_065791201.1">
    <property type="nucleotide sequence ID" value="NZ_MAUJ01000004.1"/>
</dbReference>
<evidence type="ECO:0000256" key="5">
    <source>
        <dbReference type="ARBA" id="ARBA00023136"/>
    </source>
</evidence>
<dbReference type="Gene3D" id="1.20.1250.20">
    <property type="entry name" value="MFS general substrate transporter like domains"/>
    <property type="match status" value="1"/>
</dbReference>
<feature type="transmembrane region" description="Helical" evidence="6">
    <location>
        <begin position="298"/>
        <end position="317"/>
    </location>
</feature>
<dbReference type="GO" id="GO:0005886">
    <property type="term" value="C:plasma membrane"/>
    <property type="evidence" value="ECO:0007669"/>
    <property type="project" value="UniProtKB-SubCell"/>
</dbReference>
<feature type="transmembrane region" description="Helical" evidence="6">
    <location>
        <begin position="81"/>
        <end position="103"/>
    </location>
</feature>
<dbReference type="InterPro" id="IPR036259">
    <property type="entry name" value="MFS_trans_sf"/>
</dbReference>
<dbReference type="SUPFAM" id="SSF103473">
    <property type="entry name" value="MFS general substrate transporter"/>
    <property type="match status" value="1"/>
</dbReference>
<feature type="transmembrane region" description="Helical" evidence="6">
    <location>
        <begin position="369"/>
        <end position="392"/>
    </location>
</feature>
<feature type="transmembrane region" description="Helical" evidence="6">
    <location>
        <begin position="109"/>
        <end position="133"/>
    </location>
</feature>
<keyword evidence="4 6" id="KW-1133">Transmembrane helix</keyword>
<evidence type="ECO:0000256" key="1">
    <source>
        <dbReference type="ARBA" id="ARBA00004651"/>
    </source>
</evidence>
<keyword evidence="5 6" id="KW-0472">Membrane</keyword>
<gene>
    <name evidence="7" type="ORF">A7985_14645</name>
</gene>
<name>A0A1C0TQ00_9GAMM</name>
<feature type="transmembrane region" description="Helical" evidence="6">
    <location>
        <begin position="153"/>
        <end position="172"/>
    </location>
</feature>
<reference evidence="8" key="1">
    <citation type="submission" date="2016-07" db="EMBL/GenBank/DDBJ databases">
        <authorList>
            <person name="Florea S."/>
            <person name="Webb J.S."/>
            <person name="Jaromczyk J."/>
            <person name="Schardl C.L."/>
        </authorList>
    </citation>
    <scope>NUCLEOTIDE SEQUENCE [LARGE SCALE GENOMIC DNA]</scope>
    <source>
        <strain evidence="8">IPB1</strain>
    </source>
</reference>
<dbReference type="AlphaFoldDB" id="A0A1C0TQ00"/>
<evidence type="ECO:0000256" key="6">
    <source>
        <dbReference type="SAM" id="Phobius"/>
    </source>
</evidence>
<dbReference type="Proteomes" id="UP000093366">
    <property type="component" value="Unassembled WGS sequence"/>
</dbReference>
<evidence type="ECO:0000256" key="4">
    <source>
        <dbReference type="ARBA" id="ARBA00022989"/>
    </source>
</evidence>